<feature type="region of interest" description="Disordered" evidence="3">
    <location>
        <begin position="330"/>
        <end position="370"/>
    </location>
</feature>
<keyword evidence="4" id="KW-1185">Reference proteome</keyword>
<organism evidence="4 5">
    <name type="scientific">Caenorhabditis tropicalis</name>
    <dbReference type="NCBI Taxonomy" id="1561998"/>
    <lineage>
        <taxon>Eukaryota</taxon>
        <taxon>Metazoa</taxon>
        <taxon>Ecdysozoa</taxon>
        <taxon>Nematoda</taxon>
        <taxon>Chromadorea</taxon>
        <taxon>Rhabditida</taxon>
        <taxon>Rhabditina</taxon>
        <taxon>Rhabditomorpha</taxon>
        <taxon>Rhabditoidea</taxon>
        <taxon>Rhabditidae</taxon>
        <taxon>Peloderinae</taxon>
        <taxon>Caenorhabditis</taxon>
    </lineage>
</organism>
<feature type="compositionally biased region" description="Polar residues" evidence="3">
    <location>
        <begin position="619"/>
        <end position="648"/>
    </location>
</feature>
<dbReference type="SUPFAM" id="SSF50978">
    <property type="entry name" value="WD40 repeat-like"/>
    <property type="match status" value="1"/>
</dbReference>
<dbReference type="WBParaSite" id="Csp11.Scaffold629.g10831.t1">
    <property type="protein sequence ID" value="Csp11.Scaffold629.g10831.t1"/>
    <property type="gene ID" value="Csp11.Scaffold629.g10831"/>
</dbReference>
<accession>A0A1I7TQR2</accession>
<evidence type="ECO:0000256" key="1">
    <source>
        <dbReference type="ARBA" id="ARBA00022574"/>
    </source>
</evidence>
<dbReference type="AlphaFoldDB" id="A0A1I7TQR2"/>
<dbReference type="InterPro" id="IPR001680">
    <property type="entry name" value="WD40_rpt"/>
</dbReference>
<evidence type="ECO:0000256" key="3">
    <source>
        <dbReference type="SAM" id="MobiDB-lite"/>
    </source>
</evidence>
<feature type="region of interest" description="Disordered" evidence="3">
    <location>
        <begin position="27"/>
        <end position="59"/>
    </location>
</feature>
<sequence>MAPGISAAANQMTAAGSSVRVSFLDSYETSHSGPMEDQPCSSSQIPATRDEQNGEEPPTDIICFNVGKELYVYSYKGIQTETDLSRPIDKRVYKGTSPTVHIFNQATYGPRTCQLVIGFTLGQIQIIDPLEKAVPSAVTRLYNEDRFIEKTSVTCLRFLPNSANVFLASYVSGNIYAFDDRFPAITIHSNGNSNTNPWVIEVTGEKYTTYTLKAGNNTRNPILRWKIGEGSLHQFEFSPDGKMMATVSHDGFLRVFNYDTRELIAIMKSYFGGLLSLSWSPDSKLVATGGEDDLLTVFHVAEKRVVCRGQAHKSWISQVKFDHHAPFLPKNAETKHTPTSEYTSNAGMTQVPCTSSYSDPDVKSVKTEQDDDKKDSLILYRIGTVGHDTCLCFWDITKFMMNPDNVVRHRNSKLLVNRPDEEGERLVDSHEQSQATDSANHADFEQISPAPLSTAPSTSAPEKKGLTYKVIKRMRANHNDSKNKMKASNGEAAAANSNTRKNIAPVLASQISCCVETRVLGSSVCPGIRDVPMIEPVMCKKVAHDRLTVLEFRNDCVVTACQEGYICTWARPSPDDLNKGVGIKTPSAETPESEQKPSVSATASSYGYGSEISNGAVPSRSSSLYSNNDQQIRSPNATSPSYRVDSASTSVYHRPTYAWQNAN</sequence>
<dbReference type="InterPro" id="IPR015943">
    <property type="entry name" value="WD40/YVTN_repeat-like_dom_sf"/>
</dbReference>
<keyword evidence="1" id="KW-0853">WD repeat</keyword>
<dbReference type="PANTHER" id="PTHR14107">
    <property type="entry name" value="WD REPEAT PROTEIN"/>
    <property type="match status" value="1"/>
</dbReference>
<feature type="compositionally biased region" description="Basic and acidic residues" evidence="3">
    <location>
        <begin position="419"/>
        <end position="431"/>
    </location>
</feature>
<keyword evidence="2" id="KW-0677">Repeat</keyword>
<dbReference type="Pfam" id="PF00400">
    <property type="entry name" value="WD40"/>
    <property type="match status" value="2"/>
</dbReference>
<dbReference type="Gene3D" id="2.130.10.10">
    <property type="entry name" value="YVTN repeat-like/Quinoprotein amine dehydrogenase"/>
    <property type="match status" value="2"/>
</dbReference>
<evidence type="ECO:0000313" key="4">
    <source>
        <dbReference type="Proteomes" id="UP000095282"/>
    </source>
</evidence>
<reference evidence="5" key="1">
    <citation type="submission" date="2016-11" db="UniProtKB">
        <authorList>
            <consortium name="WormBaseParasite"/>
        </authorList>
    </citation>
    <scope>IDENTIFICATION</scope>
</reference>
<name>A0A1I7TQR2_9PELO</name>
<feature type="region of interest" description="Disordered" evidence="3">
    <location>
        <begin position="578"/>
        <end position="648"/>
    </location>
</feature>
<dbReference type="InterPro" id="IPR051362">
    <property type="entry name" value="WD_repeat_creC_regulators"/>
</dbReference>
<dbReference type="SMART" id="SM00320">
    <property type="entry name" value="WD40"/>
    <property type="match status" value="4"/>
</dbReference>
<feature type="compositionally biased region" description="Basic and acidic residues" evidence="3">
    <location>
        <begin position="360"/>
        <end position="370"/>
    </location>
</feature>
<dbReference type="STRING" id="1561998.A0A1I7TQR2"/>
<dbReference type="eggNOG" id="KOG2394">
    <property type="taxonomic scope" value="Eukaryota"/>
</dbReference>
<feature type="region of interest" description="Disordered" evidence="3">
    <location>
        <begin position="419"/>
        <end position="439"/>
    </location>
</feature>
<dbReference type="PANTHER" id="PTHR14107:SF16">
    <property type="entry name" value="AT02583P"/>
    <property type="match status" value="1"/>
</dbReference>
<dbReference type="InterPro" id="IPR036322">
    <property type="entry name" value="WD40_repeat_dom_sf"/>
</dbReference>
<proteinExistence type="predicted"/>
<protein>
    <submittedName>
        <fullName evidence="5">WD_REPEATS_REGION domain-containing protein</fullName>
    </submittedName>
</protein>
<evidence type="ECO:0000256" key="2">
    <source>
        <dbReference type="ARBA" id="ARBA00022737"/>
    </source>
</evidence>
<dbReference type="Proteomes" id="UP000095282">
    <property type="component" value="Unplaced"/>
</dbReference>
<feature type="compositionally biased region" description="Polar residues" evidence="3">
    <location>
        <begin position="339"/>
        <end position="358"/>
    </location>
</feature>
<evidence type="ECO:0000313" key="5">
    <source>
        <dbReference type="WBParaSite" id="Csp11.Scaffold629.g10831.t1"/>
    </source>
</evidence>
<feature type="compositionally biased region" description="Polar residues" evidence="3">
    <location>
        <begin position="596"/>
        <end position="613"/>
    </location>
</feature>